<keyword evidence="3" id="KW-0862">Zinc</keyword>
<keyword evidence="3" id="KW-0479">Metal-binding</keyword>
<dbReference type="PANTHER" id="PTHR11103">
    <property type="entry name" value="SLR1189 PROTEIN"/>
    <property type="match status" value="1"/>
</dbReference>
<dbReference type="GO" id="GO:0032259">
    <property type="term" value="P:methylation"/>
    <property type="evidence" value="ECO:0007669"/>
    <property type="project" value="UniProtKB-KW"/>
</dbReference>
<comment type="cofactor">
    <cofactor evidence="3">
        <name>Zn(2+)</name>
        <dbReference type="ChEBI" id="CHEBI:29105"/>
    </cofactor>
</comment>
<feature type="binding site" evidence="3">
    <location>
        <position position="218"/>
    </location>
    <ligand>
        <name>Zn(2+)</name>
        <dbReference type="ChEBI" id="CHEBI:29105"/>
    </ligand>
</feature>
<evidence type="ECO:0000313" key="5">
    <source>
        <dbReference type="Proteomes" id="UP000475117"/>
    </source>
</evidence>
<dbReference type="SUPFAM" id="SSF82282">
    <property type="entry name" value="Homocysteine S-methyltransferase"/>
    <property type="match status" value="1"/>
</dbReference>
<dbReference type="GO" id="GO:0008168">
    <property type="term" value="F:methyltransferase activity"/>
    <property type="evidence" value="ECO:0007669"/>
    <property type="project" value="UniProtKB-UniRule"/>
</dbReference>
<evidence type="ECO:0000256" key="3">
    <source>
        <dbReference type="PROSITE-ProRule" id="PRU00333"/>
    </source>
</evidence>
<dbReference type="InterPro" id="IPR036589">
    <property type="entry name" value="HCY_dom_sf"/>
</dbReference>
<name>A0A6B3L6U8_9BACT</name>
<dbReference type="InterPro" id="IPR003726">
    <property type="entry name" value="HCY_dom"/>
</dbReference>
<keyword evidence="2 3" id="KW-0808">Transferase</keyword>
<dbReference type="AlphaFoldDB" id="A0A6B3L6U8"/>
<dbReference type="GO" id="GO:0046872">
    <property type="term" value="F:metal ion binding"/>
    <property type="evidence" value="ECO:0007669"/>
    <property type="project" value="UniProtKB-KW"/>
</dbReference>
<evidence type="ECO:0000256" key="2">
    <source>
        <dbReference type="ARBA" id="ARBA00022679"/>
    </source>
</evidence>
<feature type="binding site" evidence="3">
    <location>
        <position position="286"/>
    </location>
    <ligand>
        <name>Zn(2+)</name>
        <dbReference type="ChEBI" id="CHEBI:29105"/>
    </ligand>
</feature>
<feature type="binding site" evidence="3">
    <location>
        <position position="285"/>
    </location>
    <ligand>
        <name>Zn(2+)</name>
        <dbReference type="ChEBI" id="CHEBI:29105"/>
    </ligand>
</feature>
<dbReference type="Proteomes" id="UP000475117">
    <property type="component" value="Chromosome"/>
</dbReference>
<keyword evidence="5" id="KW-1185">Reference proteome</keyword>
<gene>
    <name evidence="4" type="ORF">G3M56_000035</name>
</gene>
<evidence type="ECO:0000313" key="4">
    <source>
        <dbReference type="EMBL" id="QQL45013.1"/>
    </source>
</evidence>
<dbReference type="Gene3D" id="3.20.20.330">
    <property type="entry name" value="Homocysteine-binding-like domain"/>
    <property type="match status" value="1"/>
</dbReference>
<sequence>MRPFLNQSSVVLAEGAIAERLRNHHGITLHPSLFNTPLIYDEEKAELMASVYHEYTAVADAFDLPILLSAPTWRLDAQRVAAAGVPSSINRDAVHFIREVQQAAARPEMIRCGALLGPANDCYTPELALSADDAERFHTPQAEDLATALPDFLLAQTLPAVTEALGLGRAMKSTGIPFILSFCIGRDGRILDGTPLDAAIHHLDRALDSTPLGYMINCSYPTFLHAEELIPSAVERLIGCDANASSKDLSELESADHSEQDKLEHWADAMVRLNQQHGIKILGGCCGTTPAHLRAICDRL</sequence>
<protein>
    <submittedName>
        <fullName evidence="4">Homocysteine S-methyltransferase family protein</fullName>
    </submittedName>
</protein>
<proteinExistence type="predicted"/>
<reference evidence="4 5" key="1">
    <citation type="submission" date="2020-12" db="EMBL/GenBank/DDBJ databases">
        <title>Sulforoseuscoccus oceanibium gen. nov., sp. nov., a representative of the phylum Verrucomicrobia with special cytoplasmic membrane, and proposal of Sulforoseuscoccusaceae fam. nov.</title>
        <authorList>
            <person name="Xi F."/>
        </authorList>
    </citation>
    <scope>NUCLEOTIDE SEQUENCE [LARGE SCALE GENOMIC DNA]</scope>
    <source>
        <strain evidence="4 5">T37</strain>
    </source>
</reference>
<dbReference type="PROSITE" id="PS50970">
    <property type="entry name" value="HCY"/>
    <property type="match status" value="1"/>
</dbReference>
<keyword evidence="1 3" id="KW-0489">Methyltransferase</keyword>
<dbReference type="KEGG" id="soa:G3M56_000035"/>
<organism evidence="4 5">
    <name type="scientific">Sulfuriroseicoccus oceanibius</name>
    <dbReference type="NCBI Taxonomy" id="2707525"/>
    <lineage>
        <taxon>Bacteria</taxon>
        <taxon>Pseudomonadati</taxon>
        <taxon>Verrucomicrobiota</taxon>
        <taxon>Verrucomicrobiia</taxon>
        <taxon>Verrucomicrobiales</taxon>
        <taxon>Verrucomicrobiaceae</taxon>
        <taxon>Sulfuriroseicoccus</taxon>
    </lineage>
</organism>
<accession>A0A6B3L6U8</accession>
<evidence type="ECO:0000256" key="1">
    <source>
        <dbReference type="ARBA" id="ARBA00022603"/>
    </source>
</evidence>
<dbReference type="EMBL" id="CP066776">
    <property type="protein sequence ID" value="QQL45013.1"/>
    <property type="molecule type" value="Genomic_DNA"/>
</dbReference>
<dbReference type="PANTHER" id="PTHR11103:SF18">
    <property type="entry name" value="SLR1189 PROTEIN"/>
    <property type="match status" value="1"/>
</dbReference>
<dbReference type="Pfam" id="PF02574">
    <property type="entry name" value="S-methyl_trans"/>
    <property type="match status" value="1"/>
</dbReference>
<dbReference type="RefSeq" id="WP_164365363.1">
    <property type="nucleotide sequence ID" value="NZ_CP066776.1"/>
</dbReference>